<dbReference type="RefSeq" id="WP_119516010.1">
    <property type="nucleotide sequence ID" value="NZ_NQYH01000005.1"/>
</dbReference>
<dbReference type="PANTHER" id="PTHR30486">
    <property type="entry name" value="TWITCHING MOTILITY PROTEIN PILT"/>
    <property type="match status" value="1"/>
</dbReference>
<name>A0A3A1YUQ7_9BURK</name>
<accession>A0A3A1YUQ7</accession>
<dbReference type="PANTHER" id="PTHR30486:SF6">
    <property type="entry name" value="TYPE IV PILUS RETRACTATION ATPASE PILT"/>
    <property type="match status" value="1"/>
</dbReference>
<dbReference type="InterPro" id="IPR050921">
    <property type="entry name" value="T4SS_GSP_E_ATPase"/>
</dbReference>
<dbReference type="Proteomes" id="UP000266206">
    <property type="component" value="Unassembled WGS sequence"/>
</dbReference>
<dbReference type="Pfam" id="PF00437">
    <property type="entry name" value="T2SSE"/>
    <property type="match status" value="1"/>
</dbReference>
<gene>
    <name evidence="3" type="ORF">CJP73_07635</name>
</gene>
<dbReference type="Gene3D" id="3.40.50.300">
    <property type="entry name" value="P-loop containing nucleotide triphosphate hydrolases"/>
    <property type="match status" value="1"/>
</dbReference>
<dbReference type="PROSITE" id="PS00662">
    <property type="entry name" value="T2SP_E"/>
    <property type="match status" value="1"/>
</dbReference>
<protein>
    <recommendedName>
        <fullName evidence="2">Bacterial type II secretion system protein E domain-containing protein</fullName>
    </recommendedName>
</protein>
<feature type="domain" description="Bacterial type II secretion system protein E" evidence="2">
    <location>
        <begin position="197"/>
        <end position="211"/>
    </location>
</feature>
<comment type="similarity">
    <text evidence="1">Belongs to the GSP E family.</text>
</comment>
<proteinExistence type="inferred from homology"/>
<dbReference type="SUPFAM" id="SSF52540">
    <property type="entry name" value="P-loop containing nucleoside triphosphate hydrolases"/>
    <property type="match status" value="1"/>
</dbReference>
<dbReference type="OrthoDB" id="5442742at2"/>
<evidence type="ECO:0000313" key="3">
    <source>
        <dbReference type="EMBL" id="RIY41009.1"/>
    </source>
</evidence>
<dbReference type="AlphaFoldDB" id="A0A3A1YUQ7"/>
<organism evidence="3 4">
    <name type="scientific">Neopusillimonas maritima</name>
    <dbReference type="NCBI Taxonomy" id="2026239"/>
    <lineage>
        <taxon>Bacteria</taxon>
        <taxon>Pseudomonadati</taxon>
        <taxon>Pseudomonadota</taxon>
        <taxon>Betaproteobacteria</taxon>
        <taxon>Burkholderiales</taxon>
        <taxon>Alcaligenaceae</taxon>
        <taxon>Neopusillimonas</taxon>
    </lineage>
</organism>
<evidence type="ECO:0000259" key="2">
    <source>
        <dbReference type="PROSITE" id="PS00662"/>
    </source>
</evidence>
<dbReference type="InterPro" id="IPR027417">
    <property type="entry name" value="P-loop_NTPase"/>
</dbReference>
<dbReference type="EMBL" id="NQYH01000005">
    <property type="protein sequence ID" value="RIY41009.1"/>
    <property type="molecule type" value="Genomic_DNA"/>
</dbReference>
<dbReference type="InterPro" id="IPR001482">
    <property type="entry name" value="T2SS/T4SS_dom"/>
</dbReference>
<reference evidence="3 4" key="1">
    <citation type="submission" date="2017-08" db="EMBL/GenBank/DDBJ databases">
        <title>Pusillimonas indicus sp. nov., a member of the family Alcaligenaceae isolated from surface seawater.</title>
        <authorList>
            <person name="Li J."/>
        </authorList>
    </citation>
    <scope>NUCLEOTIDE SEQUENCE [LARGE SCALE GENOMIC DNA]</scope>
    <source>
        <strain evidence="3 4">L52-1-41</strain>
    </source>
</reference>
<evidence type="ECO:0000313" key="4">
    <source>
        <dbReference type="Proteomes" id="UP000266206"/>
    </source>
</evidence>
<dbReference type="GO" id="GO:0016887">
    <property type="term" value="F:ATP hydrolysis activity"/>
    <property type="evidence" value="ECO:0007669"/>
    <property type="project" value="InterPro"/>
</dbReference>
<sequence>MAQQLNELDFVDLYLTVDKDENGKVVDRQFLKGLKGADSVLSPVPVQLMEEVKSVRNLCKTTFLTDKTQEFYINVGGVKYRVRAERNIWNQNKFTLRKLTLSAQRFERLGFHEQISQLVMRPELKGLILIAGETGAGKTSTAAALLQSRLLKHGGLAVAIEDPPEINMHGPVGPGWCEQIPARRDRGGYKEHLIGALRDNPDMILLGEVRDEATANEVVNASNNGHFIISTLHAQSVETAIERLSGLASSGSGLGVAPTNSKLAMGLKVVIWQQLERRVDGSGYVMSYKVLNLTGDNTNAARSKVRDGKFSLLVQDIDQQARRMGLVG</sequence>
<comment type="caution">
    <text evidence="3">The sequence shown here is derived from an EMBL/GenBank/DDBJ whole genome shotgun (WGS) entry which is preliminary data.</text>
</comment>
<evidence type="ECO:0000256" key="1">
    <source>
        <dbReference type="ARBA" id="ARBA00006611"/>
    </source>
</evidence>